<organism evidence="2 3">
    <name type="scientific">Georgenia faecalis</name>
    <dbReference type="NCBI Taxonomy" id="2483799"/>
    <lineage>
        <taxon>Bacteria</taxon>
        <taxon>Bacillati</taxon>
        <taxon>Actinomycetota</taxon>
        <taxon>Actinomycetes</taxon>
        <taxon>Micrococcales</taxon>
        <taxon>Bogoriellaceae</taxon>
        <taxon>Georgenia</taxon>
    </lineage>
</organism>
<protein>
    <submittedName>
        <fullName evidence="2">DUF3054 domain-containing protein</fullName>
    </submittedName>
</protein>
<dbReference type="EMBL" id="JBHSGF010000014">
    <property type="protein sequence ID" value="MFC4556541.1"/>
    <property type="molecule type" value="Genomic_DNA"/>
</dbReference>
<sequence>MTAPAEAKRRAGVRPAVAAALDAASILAFAVVGQVSHGGVDADVLLVAAPFLAAGALGHLLVRRGRDRVWPGGVAVWLVTWAGGMAVRALLNDGVAGAFVLVGLGALGVLMLGWRAVAGLARRRG</sequence>
<dbReference type="RefSeq" id="WP_122825627.1">
    <property type="nucleotide sequence ID" value="NZ_CP033325.1"/>
</dbReference>
<evidence type="ECO:0000313" key="3">
    <source>
        <dbReference type="Proteomes" id="UP001595955"/>
    </source>
</evidence>
<feature type="transmembrane region" description="Helical" evidence="1">
    <location>
        <begin position="12"/>
        <end position="32"/>
    </location>
</feature>
<proteinExistence type="predicted"/>
<dbReference type="Pfam" id="PF11255">
    <property type="entry name" value="DUF3054"/>
    <property type="match status" value="1"/>
</dbReference>
<comment type="caution">
    <text evidence="2">The sequence shown here is derived from an EMBL/GenBank/DDBJ whole genome shotgun (WGS) entry which is preliminary data.</text>
</comment>
<keyword evidence="1" id="KW-0472">Membrane</keyword>
<accession>A0ABV9DCZ2</accession>
<name>A0ABV9DCZ2_9MICO</name>
<gene>
    <name evidence="2" type="ORF">ACFO3F_14925</name>
</gene>
<dbReference type="InterPro" id="IPR021414">
    <property type="entry name" value="DUF3054"/>
</dbReference>
<evidence type="ECO:0000313" key="2">
    <source>
        <dbReference type="EMBL" id="MFC4556541.1"/>
    </source>
</evidence>
<dbReference type="Proteomes" id="UP001595955">
    <property type="component" value="Unassembled WGS sequence"/>
</dbReference>
<feature type="transmembrane region" description="Helical" evidence="1">
    <location>
        <begin position="97"/>
        <end position="117"/>
    </location>
</feature>
<feature type="transmembrane region" description="Helical" evidence="1">
    <location>
        <begin position="69"/>
        <end position="91"/>
    </location>
</feature>
<keyword evidence="3" id="KW-1185">Reference proteome</keyword>
<feature type="transmembrane region" description="Helical" evidence="1">
    <location>
        <begin position="44"/>
        <end position="62"/>
    </location>
</feature>
<evidence type="ECO:0000256" key="1">
    <source>
        <dbReference type="SAM" id="Phobius"/>
    </source>
</evidence>
<keyword evidence="1" id="KW-0812">Transmembrane</keyword>
<reference evidence="3" key="1">
    <citation type="journal article" date="2019" name="Int. J. Syst. Evol. Microbiol.">
        <title>The Global Catalogue of Microorganisms (GCM) 10K type strain sequencing project: providing services to taxonomists for standard genome sequencing and annotation.</title>
        <authorList>
            <consortium name="The Broad Institute Genomics Platform"/>
            <consortium name="The Broad Institute Genome Sequencing Center for Infectious Disease"/>
            <person name="Wu L."/>
            <person name="Ma J."/>
        </authorList>
    </citation>
    <scope>NUCLEOTIDE SEQUENCE [LARGE SCALE GENOMIC DNA]</scope>
    <source>
        <strain evidence="3">JCM 3369</strain>
    </source>
</reference>
<keyword evidence="1" id="KW-1133">Transmembrane helix</keyword>